<keyword evidence="6" id="KW-0472">Membrane</keyword>
<feature type="compositionally biased region" description="Low complexity" evidence="9">
    <location>
        <begin position="247"/>
        <end position="258"/>
    </location>
</feature>
<dbReference type="PANTHER" id="PTHR15415">
    <property type="entry name" value="MITOFILIN"/>
    <property type="match status" value="1"/>
</dbReference>
<evidence type="ECO:0000256" key="2">
    <source>
        <dbReference type="ARBA" id="ARBA00022692"/>
    </source>
</evidence>
<dbReference type="GO" id="GO:0042407">
    <property type="term" value="P:cristae formation"/>
    <property type="evidence" value="ECO:0007669"/>
    <property type="project" value="TreeGrafter"/>
</dbReference>
<comment type="subunit">
    <text evidence="7">Component of the mitochondrial contact site and cristae organizing system (MICOS) complex.</text>
</comment>
<organism evidence="10 11">
    <name type="scientific">Acropora cervicornis</name>
    <name type="common">Staghorn coral</name>
    <dbReference type="NCBI Taxonomy" id="6130"/>
    <lineage>
        <taxon>Eukaryota</taxon>
        <taxon>Metazoa</taxon>
        <taxon>Cnidaria</taxon>
        <taxon>Anthozoa</taxon>
        <taxon>Hexacorallia</taxon>
        <taxon>Scleractinia</taxon>
        <taxon>Astrocoeniina</taxon>
        <taxon>Acroporidae</taxon>
        <taxon>Acropora</taxon>
    </lineage>
</organism>
<proteinExistence type="inferred from homology"/>
<dbReference type="GO" id="GO:0061617">
    <property type="term" value="C:MICOS complex"/>
    <property type="evidence" value="ECO:0007669"/>
    <property type="project" value="TreeGrafter"/>
</dbReference>
<keyword evidence="2 7" id="KW-0812">Transmembrane</keyword>
<comment type="caution">
    <text evidence="10">The sequence shown here is derived from an EMBL/GenBank/DDBJ whole genome shotgun (WGS) entry which is preliminary data.</text>
</comment>
<reference evidence="10" key="1">
    <citation type="journal article" date="2023" name="G3 (Bethesda)">
        <title>Whole genome assembly and annotation of the endangered Caribbean coral Acropora cervicornis.</title>
        <authorList>
            <person name="Selwyn J.D."/>
            <person name="Vollmer S.V."/>
        </authorList>
    </citation>
    <scope>NUCLEOTIDE SEQUENCE</scope>
    <source>
        <strain evidence="10">K2</strain>
    </source>
</reference>
<evidence type="ECO:0000256" key="1">
    <source>
        <dbReference type="ARBA" id="ARBA00010877"/>
    </source>
</evidence>
<comment type="similarity">
    <text evidence="1 7">Belongs to the MICOS complex subunit Mic60 family.</text>
</comment>
<evidence type="ECO:0000313" key="10">
    <source>
        <dbReference type="EMBL" id="KAK2572934.1"/>
    </source>
</evidence>
<name>A0AAD9R4J1_ACRCE</name>
<keyword evidence="11" id="KW-1185">Reference proteome</keyword>
<feature type="region of interest" description="Disordered" evidence="9">
    <location>
        <begin position="241"/>
        <end position="271"/>
    </location>
</feature>
<reference evidence="10" key="2">
    <citation type="journal article" date="2023" name="Science">
        <title>Genomic signatures of disease resistance in endangered staghorn corals.</title>
        <authorList>
            <person name="Vollmer S.V."/>
            <person name="Selwyn J.D."/>
            <person name="Despard B.A."/>
            <person name="Roesel C.L."/>
        </authorList>
    </citation>
    <scope>NUCLEOTIDE SEQUENCE</scope>
    <source>
        <strain evidence="10">K2</strain>
    </source>
</reference>
<keyword evidence="5 7" id="KW-0496">Mitochondrion</keyword>
<evidence type="ECO:0000256" key="8">
    <source>
        <dbReference type="SAM" id="Coils"/>
    </source>
</evidence>
<feature type="compositionally biased region" description="Basic and acidic residues" evidence="9">
    <location>
        <begin position="259"/>
        <end position="271"/>
    </location>
</feature>
<evidence type="ECO:0000256" key="4">
    <source>
        <dbReference type="ARBA" id="ARBA00022989"/>
    </source>
</evidence>
<feature type="region of interest" description="Disordered" evidence="9">
    <location>
        <begin position="181"/>
        <end position="216"/>
    </location>
</feature>
<dbReference type="PANTHER" id="PTHR15415:SF7">
    <property type="entry name" value="MICOS COMPLEX SUBUNIT MIC60"/>
    <property type="match status" value="1"/>
</dbReference>
<evidence type="ECO:0000256" key="9">
    <source>
        <dbReference type="SAM" id="MobiDB-lite"/>
    </source>
</evidence>
<protein>
    <recommendedName>
        <fullName evidence="7">MICOS complex subunit MIC60</fullName>
    </recommendedName>
    <alternativeName>
        <fullName evidence="7">Mitofilin</fullName>
    </alternativeName>
</protein>
<evidence type="ECO:0000313" key="11">
    <source>
        <dbReference type="Proteomes" id="UP001249851"/>
    </source>
</evidence>
<gene>
    <name evidence="10" type="ORF">P5673_001947</name>
</gene>
<comment type="subcellular location">
    <subcellularLocation>
        <location evidence="7">Mitochondrion inner membrane</location>
        <topology evidence="7">Single-pass membrane protein</topology>
    </subcellularLocation>
</comment>
<accession>A0AAD9R4J1</accession>
<dbReference type="Pfam" id="PF09731">
    <property type="entry name" value="Mitofilin"/>
    <property type="match status" value="1"/>
</dbReference>
<feature type="coiled-coil region" evidence="8">
    <location>
        <begin position="405"/>
        <end position="432"/>
    </location>
</feature>
<keyword evidence="8" id="KW-0175">Coiled coil</keyword>
<evidence type="ECO:0000256" key="7">
    <source>
        <dbReference type="RuleBase" id="RU363000"/>
    </source>
</evidence>
<feature type="compositionally biased region" description="Basic and acidic residues" evidence="9">
    <location>
        <begin position="192"/>
        <end position="202"/>
    </location>
</feature>
<evidence type="ECO:0000256" key="3">
    <source>
        <dbReference type="ARBA" id="ARBA00022792"/>
    </source>
</evidence>
<dbReference type="Proteomes" id="UP001249851">
    <property type="component" value="Unassembled WGS sequence"/>
</dbReference>
<dbReference type="AlphaFoldDB" id="A0AAD9R4J1"/>
<dbReference type="InterPro" id="IPR019133">
    <property type="entry name" value="MIC60"/>
</dbReference>
<keyword evidence="3 7" id="KW-0999">Mitochondrion inner membrane</keyword>
<sequence>MFRAKSSKGTLFQTLAKISRPVLSKDRTFARSFEWGRYKSTSKVSQRSPKGSPALKIAAGLTTVCGGSVVATIVAYHYSSEFRRLVDVNLPALEPLLGVLDSYLNSFGNTQMPSKQQENVQEFSSASGPLDLSIPVAEKDVPLKNSIKPVVGNKEPVASVSSLDQSAISAVDLAIATSVEKEAADSINQTENKPDTMDENARMKQSKGAGGNTRSPAAAVSVLDHVGVSSVDLDMTATVEKGLGSLEPSSRAETSTEASEPKGNELDTSLTEKEIEAMVDKTSMELLLKEALSNLKVVGQDAMEAQQKAAAAIRAHVEQMKAALSQSQQDGMLKDLSDVLLNSQKFASDCVAAAKTAQVLVNEEVEKLLSIIKEAEATGAKDAGTAAFAESAQVSYDVQKAALDMQQSEAEIAVLEVHQKDLQDSVEALKKELLRTIPGALAGETADSDDERKVRSESVLLAYARKRLEQLTRQLATFQVEEQKRLENSLKVQKEEDSKLTDLKVKQETERMAAEFQTKLRTKEADLAAEHEASLRQQLRRQAAAYSDHLAEVLRVQETELQDRHNKDLQQKLNEEKSAFETQLTGVLAHMRGIEAAVEGRAEIEKQNMQSQKLWAACQALTTAISNGDAGRPRPLLPHLTAIHEAAADDPLVTQVLNSLPEEAVTRGVLNEENVKHRFYQVRRWCRRVAMIGDDGASPWKHLLSYFQSFFIFDSFEPTKEGELVDFENTDTFDLLARADYYLRRGDLELATRLVNQLRGEPRKVARDWLIEARLLLETRQAANLLTAYATVLGSMSSGQ</sequence>
<dbReference type="EMBL" id="JARQWQ010000003">
    <property type="protein sequence ID" value="KAK2572934.1"/>
    <property type="molecule type" value="Genomic_DNA"/>
</dbReference>
<evidence type="ECO:0000256" key="5">
    <source>
        <dbReference type="ARBA" id="ARBA00023128"/>
    </source>
</evidence>
<comment type="function">
    <text evidence="7">Component of the MICOS complex, a large protein complex of the mitochondrial inner membrane that plays crucial roles in the maintenance of crista junctions, inner membrane architecture, and formation of contact sites to the outer membrane.</text>
</comment>
<evidence type="ECO:0000256" key="6">
    <source>
        <dbReference type="ARBA" id="ARBA00023136"/>
    </source>
</evidence>
<keyword evidence="4" id="KW-1133">Transmembrane helix</keyword>